<dbReference type="Proteomes" id="UP000217528">
    <property type="component" value="Unassembled WGS sequence"/>
</dbReference>
<dbReference type="GO" id="GO:0006082">
    <property type="term" value="P:organic acid metabolic process"/>
    <property type="evidence" value="ECO:0007669"/>
    <property type="project" value="UniProtKB-ARBA"/>
</dbReference>
<dbReference type="InterPro" id="IPR029061">
    <property type="entry name" value="THDP-binding"/>
</dbReference>
<evidence type="ECO:0000313" key="19">
    <source>
        <dbReference type="Proteomes" id="UP000217528"/>
    </source>
</evidence>
<evidence type="ECO:0000256" key="10">
    <source>
        <dbReference type="ARBA" id="ARBA00023004"/>
    </source>
</evidence>
<dbReference type="Pfam" id="PF01855">
    <property type="entry name" value="POR_N"/>
    <property type="match status" value="1"/>
</dbReference>
<keyword evidence="7 14" id="KW-0479">Metal-binding</keyword>
<evidence type="ECO:0000256" key="8">
    <source>
        <dbReference type="ARBA" id="ARBA00022982"/>
    </source>
</evidence>
<feature type="binding site" evidence="15">
    <location>
        <position position="603"/>
    </location>
    <ligand>
        <name>[4Fe-4S] cluster</name>
        <dbReference type="ChEBI" id="CHEBI:49883"/>
        <label>2</label>
    </ligand>
</feature>
<feature type="binding site" evidence="15">
    <location>
        <position position="572"/>
    </location>
    <ligand>
        <name>[4Fe-4S] cluster</name>
        <dbReference type="ChEBI" id="CHEBI:49883"/>
        <label>1</label>
    </ligand>
</feature>
<feature type="domain" description="4Fe-4S ferredoxin-type" evidence="16">
    <location>
        <begin position="592"/>
        <end position="620"/>
    </location>
</feature>
<dbReference type="PIRSF" id="PIRSF006439">
    <property type="entry name" value="Indolepyruvate_ferr_oxidored"/>
    <property type="match status" value="1"/>
</dbReference>
<keyword evidence="5 14" id="KW-0813">Transport</keyword>
<name>A0A2A2HCX4_9EURY</name>
<dbReference type="InterPro" id="IPR002880">
    <property type="entry name" value="Pyrv_Fd/Flavodoxin_OxRdtase_N"/>
</dbReference>
<dbReference type="NCBIfam" id="TIGR03336">
    <property type="entry name" value="IOR_alpha"/>
    <property type="match status" value="1"/>
</dbReference>
<reference evidence="17 19" key="2">
    <citation type="journal article" date="2017" name="BMC Genomics">
        <title>Genomic analysis of methanogenic archaea reveals a shift towards energy conservation.</title>
        <authorList>
            <person name="Gilmore S.P."/>
            <person name="Henske J.K."/>
            <person name="Sexton J.A."/>
            <person name="Solomon K.V."/>
            <person name="Seppala S."/>
            <person name="Yoo J.I."/>
            <person name="Huyett L.M."/>
            <person name="Pressman A."/>
            <person name="Cogan J.Z."/>
            <person name="Kivenson V."/>
            <person name="Peng X."/>
            <person name="Tan Y."/>
            <person name="Valentine D.L."/>
            <person name="O'Malley M.A."/>
        </authorList>
    </citation>
    <scope>NUCLEOTIDE SEQUENCE [LARGE SCALE GENOMIC DNA]</scope>
    <source>
        <strain evidence="17 19">1R-7</strain>
    </source>
</reference>
<dbReference type="GO" id="GO:0043805">
    <property type="term" value="F:indolepyruvate ferredoxin oxidoreductase activity"/>
    <property type="evidence" value="ECO:0007669"/>
    <property type="project" value="UniProtKB-UniRule"/>
</dbReference>
<dbReference type="EMBL" id="LMVN01000023">
    <property type="protein sequence ID" value="PAV07084.1"/>
    <property type="molecule type" value="Genomic_DNA"/>
</dbReference>
<dbReference type="SUPFAM" id="SSF52922">
    <property type="entry name" value="TK C-terminal domain-like"/>
    <property type="match status" value="1"/>
</dbReference>
<evidence type="ECO:0000256" key="5">
    <source>
        <dbReference type="ARBA" id="ARBA00022448"/>
    </source>
</evidence>
<evidence type="ECO:0000256" key="12">
    <source>
        <dbReference type="ARBA" id="ARBA00030514"/>
    </source>
</evidence>
<evidence type="ECO:0000256" key="2">
    <source>
        <dbReference type="ARBA" id="ARBA00011238"/>
    </source>
</evidence>
<dbReference type="InterPro" id="IPR045025">
    <property type="entry name" value="HACL1-like"/>
</dbReference>
<evidence type="ECO:0000313" key="18">
    <source>
        <dbReference type="EMBL" id="PWL08220.1"/>
    </source>
</evidence>
<evidence type="ECO:0000313" key="17">
    <source>
        <dbReference type="EMBL" id="PAV07084.1"/>
    </source>
</evidence>
<comment type="subunit">
    <text evidence="2 14">Heterodimer of the IorA and IorB subunits.</text>
</comment>
<dbReference type="Pfam" id="PF02775">
    <property type="entry name" value="TPP_enzyme_C"/>
    <property type="match status" value="1"/>
</dbReference>
<evidence type="ECO:0000259" key="16">
    <source>
        <dbReference type="PROSITE" id="PS51379"/>
    </source>
</evidence>
<dbReference type="Proteomes" id="UP000246004">
    <property type="component" value="Unassembled WGS sequence"/>
</dbReference>
<dbReference type="InterPro" id="IPR017896">
    <property type="entry name" value="4Fe4S_Fe-S-bd"/>
</dbReference>
<keyword evidence="19" id="KW-1185">Reference proteome</keyword>
<evidence type="ECO:0000256" key="7">
    <source>
        <dbReference type="ARBA" id="ARBA00022723"/>
    </source>
</evidence>
<dbReference type="CDD" id="cd02008">
    <property type="entry name" value="TPP_IOR_alpha"/>
    <property type="match status" value="1"/>
</dbReference>
<sequence>MNIKEILDQESDQKRFMLGNEAAVRGVLESGVSLAATYPGTPSSEIGDILFNIAKDANIYFEFSSNEKVAIEVAAAAACSGLRTFSFMKHVGVNVAADSLMTAAYMGVEGSMLILVADDPSTFSSQNEQDTRHFARQANIPLFEPSNPQEIKDYIQYAYEISDKFDIPVIIRTTTRVSHMRAVVETGEYNKNTKTHGEYENIGLHVPVPEIARKMHEELVGKIAEIRKVSNTSPLNQIIDNDANVGIITSGGAYNYVADIVNKYDLNVNILKLGFTHPYPEDLVREFLENNKEVLVVEEVDPIHEIETQAIAGKYHINTNIHGKRDGTLPEIFEYTPDIIINAFENLGLFEVLKREANTPTLIPLPNRPATLCAGCPHRASFYAARQAIDSLNLDVESIHPSDIGCYTLGIAPPYNMANFLMSMGASVGASCGFSKATENQPIISFIGDSTFFHAGIPPLINAVHNKMKFTLVILDNRITAMTGGQTNPGIPIDGMGDEAPAISIEDLVKSIGIEFVETINPLNVNEMIQIYKDALEYDGVSVIIAKYPCNLINKTEIRSRNYIIQVDQDECIHCNKCIDKLACPSITLVDDKISIDQTCIKCGVCIDVCPVSAIKKEEVNQ</sequence>
<dbReference type="EMBL" id="LWMS01000023">
    <property type="protein sequence ID" value="PWL08220.1"/>
    <property type="molecule type" value="Genomic_DNA"/>
</dbReference>
<dbReference type="PANTHER" id="PTHR43710">
    <property type="entry name" value="2-HYDROXYACYL-COA LYASE"/>
    <property type="match status" value="1"/>
</dbReference>
<dbReference type="InterPro" id="IPR011766">
    <property type="entry name" value="TPP_enzyme_TPP-bd"/>
</dbReference>
<dbReference type="GO" id="GO:0044272">
    <property type="term" value="P:sulfur compound biosynthetic process"/>
    <property type="evidence" value="ECO:0007669"/>
    <property type="project" value="UniProtKB-ARBA"/>
</dbReference>
<keyword evidence="17" id="KW-0670">Pyruvate</keyword>
<evidence type="ECO:0000256" key="9">
    <source>
        <dbReference type="ARBA" id="ARBA00023002"/>
    </source>
</evidence>
<feature type="binding site" evidence="15">
    <location>
        <position position="578"/>
    </location>
    <ligand>
        <name>[4Fe-4S] cluster</name>
        <dbReference type="ChEBI" id="CHEBI:49883"/>
        <label>1</label>
    </ligand>
</feature>
<dbReference type="InterPro" id="IPR017721">
    <property type="entry name" value="IorA"/>
</dbReference>
<dbReference type="EC" id="1.2.7.8" evidence="3 14"/>
<dbReference type="AlphaFoldDB" id="A0A2A2HCX4"/>
<keyword evidence="11 14" id="KW-0411">Iron-sulfur</keyword>
<evidence type="ECO:0000256" key="15">
    <source>
        <dbReference type="PIRSR" id="PIRSR006439-50"/>
    </source>
</evidence>
<feature type="binding site" evidence="15">
    <location>
        <position position="584"/>
    </location>
    <ligand>
        <name>[4Fe-4S] cluster</name>
        <dbReference type="ChEBI" id="CHEBI:49883"/>
        <label>2</label>
    </ligand>
</feature>
<dbReference type="Gene3D" id="3.40.50.920">
    <property type="match status" value="1"/>
</dbReference>
<dbReference type="GO" id="GO:0046872">
    <property type="term" value="F:metal ion binding"/>
    <property type="evidence" value="ECO:0007669"/>
    <property type="project" value="UniProtKB-UniRule"/>
</dbReference>
<evidence type="ECO:0000313" key="20">
    <source>
        <dbReference type="Proteomes" id="UP000246004"/>
    </source>
</evidence>
<comment type="caution">
    <text evidence="17">The sequence shown here is derived from an EMBL/GenBank/DDBJ whole genome shotgun (WGS) entry which is preliminary data.</text>
</comment>
<evidence type="ECO:0000256" key="4">
    <source>
        <dbReference type="ARBA" id="ARBA00017710"/>
    </source>
</evidence>
<dbReference type="InterPro" id="IPR009014">
    <property type="entry name" value="Transketo_C/PFOR_II"/>
</dbReference>
<evidence type="ECO:0000256" key="1">
    <source>
        <dbReference type="ARBA" id="ARBA00002995"/>
    </source>
</evidence>
<dbReference type="GO" id="GO:0030976">
    <property type="term" value="F:thiamine pyrophosphate binding"/>
    <property type="evidence" value="ECO:0007669"/>
    <property type="project" value="InterPro"/>
</dbReference>
<dbReference type="SUPFAM" id="SSF54862">
    <property type="entry name" value="4Fe-4S ferredoxins"/>
    <property type="match status" value="1"/>
</dbReference>
<keyword evidence="9 14" id="KW-0560">Oxidoreductase</keyword>
<feature type="domain" description="4Fe-4S ferredoxin-type" evidence="16">
    <location>
        <begin position="563"/>
        <end position="586"/>
    </location>
</feature>
<evidence type="ECO:0000256" key="14">
    <source>
        <dbReference type="PIRNR" id="PIRNR006439"/>
    </source>
</evidence>
<dbReference type="FunFam" id="3.40.50.970:FF:000039">
    <property type="entry name" value="Indolepyruvate oxidoreductase subunit IorA"/>
    <property type="match status" value="1"/>
</dbReference>
<dbReference type="Pfam" id="PF13237">
    <property type="entry name" value="Fer4_10"/>
    <property type="match status" value="1"/>
</dbReference>
<dbReference type="CDD" id="cd07034">
    <property type="entry name" value="TPP_PYR_PFOR_IOR-alpha_like"/>
    <property type="match status" value="1"/>
</dbReference>
<dbReference type="PROSITE" id="PS00198">
    <property type="entry name" value="4FE4S_FER_1"/>
    <property type="match status" value="1"/>
</dbReference>
<comment type="function">
    <text evidence="1 14">Catalyzes the ferredoxin-dependent oxidative decarboxylation of arylpyruvates.</text>
</comment>
<keyword evidence="10 14" id="KW-0408">Iron</keyword>
<evidence type="ECO:0000256" key="13">
    <source>
        <dbReference type="ARBA" id="ARBA00048332"/>
    </source>
</evidence>
<keyword evidence="8 14" id="KW-0249">Electron transport</keyword>
<dbReference type="OrthoDB" id="19071at2157"/>
<proteinExistence type="predicted"/>
<dbReference type="RefSeq" id="WP_095609007.1">
    <property type="nucleotide sequence ID" value="NZ_LMVN01000023.1"/>
</dbReference>
<evidence type="ECO:0000256" key="11">
    <source>
        <dbReference type="ARBA" id="ARBA00023014"/>
    </source>
</evidence>
<dbReference type="InterPro" id="IPR017900">
    <property type="entry name" value="4Fe4S_Fe_S_CS"/>
</dbReference>
<dbReference type="Gene3D" id="3.30.70.20">
    <property type="match status" value="1"/>
</dbReference>
<evidence type="ECO:0000256" key="6">
    <source>
        <dbReference type="ARBA" id="ARBA00022485"/>
    </source>
</evidence>
<dbReference type="SUPFAM" id="SSF52518">
    <property type="entry name" value="Thiamin diphosphate-binding fold (THDP-binding)"/>
    <property type="match status" value="2"/>
</dbReference>
<comment type="catalytic activity">
    <reaction evidence="13 14">
        <text>indole-3-pyruvate + 2 oxidized [2Fe-2S]-[ferredoxin] + CoA = (indol-3-yl)acetyl-CoA + 2 reduced [2Fe-2S]-[ferredoxin] + CO2 + H(+)</text>
        <dbReference type="Rhea" id="RHEA:12645"/>
        <dbReference type="Rhea" id="RHEA-COMP:10000"/>
        <dbReference type="Rhea" id="RHEA-COMP:10001"/>
        <dbReference type="ChEBI" id="CHEBI:15378"/>
        <dbReference type="ChEBI" id="CHEBI:16526"/>
        <dbReference type="ChEBI" id="CHEBI:17640"/>
        <dbReference type="ChEBI" id="CHEBI:33737"/>
        <dbReference type="ChEBI" id="CHEBI:33738"/>
        <dbReference type="ChEBI" id="CHEBI:57271"/>
        <dbReference type="ChEBI" id="CHEBI:57287"/>
        <dbReference type="EC" id="1.2.7.8"/>
    </reaction>
</comment>
<protein>
    <recommendedName>
        <fullName evidence="4 14">Indolepyruvate oxidoreductase subunit IorA</fullName>
        <shortName evidence="14">IOR</shortName>
        <ecNumber evidence="3 14">1.2.7.8</ecNumber>
    </recommendedName>
    <alternativeName>
        <fullName evidence="12 14">Indolepyruvate ferredoxin oxidoreductase subunit alpha</fullName>
    </alternativeName>
</protein>
<gene>
    <name evidence="17" type="ORF">ASJ82_02310</name>
    <name evidence="18" type="ORF">MSCUN_08950</name>
</gene>
<feature type="binding site" evidence="15">
    <location>
        <position position="600"/>
    </location>
    <ligand>
        <name>[4Fe-4S] cluster</name>
        <dbReference type="ChEBI" id="CHEBI:49883"/>
        <label>2</label>
    </ligand>
</feature>
<feature type="binding site" evidence="15">
    <location>
        <position position="575"/>
    </location>
    <ligand>
        <name>[4Fe-4S] cluster</name>
        <dbReference type="ChEBI" id="CHEBI:49883"/>
        <label>1</label>
    </ligand>
</feature>
<reference evidence="18 20" key="1">
    <citation type="submission" date="2016-04" db="EMBL/GenBank/DDBJ databases">
        <title>Genome sequence of Methanosphaera cuniculi DSM 4103.</title>
        <authorList>
            <person name="Poehlein A."/>
            <person name="Seedorf H."/>
            <person name="Daniel R."/>
        </authorList>
    </citation>
    <scope>NUCLEOTIDE SEQUENCE [LARGE SCALE GENOMIC DNA]</scope>
    <source>
        <strain evidence="18 20">DSM 4103</strain>
    </source>
</reference>
<feature type="binding site" evidence="15">
    <location>
        <position position="606"/>
    </location>
    <ligand>
        <name>[4Fe-4S] cluster</name>
        <dbReference type="ChEBI" id="CHEBI:49883"/>
        <label>2</label>
    </ligand>
</feature>
<dbReference type="GO" id="GO:0051539">
    <property type="term" value="F:4 iron, 4 sulfur cluster binding"/>
    <property type="evidence" value="ECO:0007669"/>
    <property type="project" value="UniProtKB-UniRule"/>
</dbReference>
<dbReference type="Gene3D" id="3.40.50.970">
    <property type="match status" value="2"/>
</dbReference>
<accession>A0A2A2HCX4</accession>
<organism evidence="17 19">
    <name type="scientific">Methanosphaera cuniculi</name>
    <dbReference type="NCBI Taxonomy" id="1077256"/>
    <lineage>
        <taxon>Archaea</taxon>
        <taxon>Methanobacteriati</taxon>
        <taxon>Methanobacteriota</taxon>
        <taxon>Methanomada group</taxon>
        <taxon>Methanobacteria</taxon>
        <taxon>Methanobacteriales</taxon>
        <taxon>Methanobacteriaceae</taxon>
        <taxon>Methanosphaera</taxon>
    </lineage>
</organism>
<evidence type="ECO:0000256" key="3">
    <source>
        <dbReference type="ARBA" id="ARBA00012812"/>
    </source>
</evidence>
<comment type="cofactor">
    <cofactor evidence="14 15">
        <name>[4Fe-4S] cluster</name>
        <dbReference type="ChEBI" id="CHEBI:49883"/>
    </cofactor>
    <text evidence="14 15">Binds 2 [4Fe-4S] clusters. In this family the first cluster has a non-standard and varying [4Fe-4S] binding motif CX(2)CX(2)CX(4-5)CP.</text>
</comment>
<dbReference type="PANTHER" id="PTHR43710:SF7">
    <property type="entry name" value="INDOLEPYRUVATE OXIDOREDUCTASE SUBUNIT IORA"/>
    <property type="match status" value="1"/>
</dbReference>
<dbReference type="PROSITE" id="PS51379">
    <property type="entry name" value="4FE4S_FER_2"/>
    <property type="match status" value="2"/>
</dbReference>
<keyword evidence="6 14" id="KW-0004">4Fe-4S</keyword>
<feature type="binding site" evidence="15">
    <location>
        <position position="610"/>
    </location>
    <ligand>
        <name>[4Fe-4S] cluster</name>
        <dbReference type="ChEBI" id="CHEBI:49883"/>
        <label>1</label>
    </ligand>
</feature>